<keyword evidence="3" id="KW-1185">Reference proteome</keyword>
<reference evidence="2" key="1">
    <citation type="journal article" date="2022" name="Int. J. Mol. Sci.">
        <title>Draft Genome of Tanacetum Coccineum: Genomic Comparison of Closely Related Tanacetum-Family Plants.</title>
        <authorList>
            <person name="Yamashiro T."/>
            <person name="Shiraishi A."/>
            <person name="Nakayama K."/>
            <person name="Satake H."/>
        </authorList>
    </citation>
    <scope>NUCLEOTIDE SEQUENCE</scope>
</reference>
<evidence type="ECO:0000313" key="2">
    <source>
        <dbReference type="EMBL" id="GJS81934.1"/>
    </source>
</evidence>
<reference evidence="2" key="2">
    <citation type="submission" date="2022-01" db="EMBL/GenBank/DDBJ databases">
        <authorList>
            <person name="Yamashiro T."/>
            <person name="Shiraishi A."/>
            <person name="Satake H."/>
            <person name="Nakayama K."/>
        </authorList>
    </citation>
    <scope>NUCLEOTIDE SEQUENCE</scope>
</reference>
<sequence length="394" mass="43427">MHTYNDDYLINTLRFVSAKEATQIYGAILPESLTSPEIKETKAYKTYLGFATGATPPKIARKFKKASPSKKDLNLNLVLVDEEPKSAKKKVPAKKTTRKHTLEVVIRDTPMESSSEMKEKVDVASGKGIELISEVALTEEAQYEEVRKKSLRDFHKTHLSGSGIVTKTSPSAAKIKPSVTNEGTSVKPAVPYVTEEVSTESEPESWEKDKDDNNNKQDSRNYTTSQLYDDVDIRLNKPVTTDEGFNQKEGADAEMTNIQQGNENPEITLNQVVEDAYVTLSTVPQKTEVPVTSSSHSSDLASKFLNFSNIPHTDAEIVSPIDVHVHHEVPSKQTPTLLTLPVSIIIESSPIYFTIIPQSIPSFTPLLPQSTPTPPPTTEATNPPSTLLDFASVF</sequence>
<accession>A0ABQ4YVQ9</accession>
<comment type="caution">
    <text evidence="2">The sequence shown here is derived from an EMBL/GenBank/DDBJ whole genome shotgun (WGS) entry which is preliminary data.</text>
</comment>
<evidence type="ECO:0000313" key="3">
    <source>
        <dbReference type="Proteomes" id="UP001151760"/>
    </source>
</evidence>
<protein>
    <submittedName>
        <fullName evidence="2">Uncharacterized protein</fullName>
    </submittedName>
</protein>
<proteinExistence type="predicted"/>
<feature type="compositionally biased region" description="Polar residues" evidence="1">
    <location>
        <begin position="161"/>
        <end position="171"/>
    </location>
</feature>
<feature type="compositionally biased region" description="Basic and acidic residues" evidence="1">
    <location>
        <begin position="205"/>
        <end position="219"/>
    </location>
</feature>
<dbReference type="EMBL" id="BQNB010010785">
    <property type="protein sequence ID" value="GJS81934.1"/>
    <property type="molecule type" value="Genomic_DNA"/>
</dbReference>
<dbReference type="Proteomes" id="UP001151760">
    <property type="component" value="Unassembled WGS sequence"/>
</dbReference>
<feature type="region of interest" description="Disordered" evidence="1">
    <location>
        <begin position="366"/>
        <end position="385"/>
    </location>
</feature>
<gene>
    <name evidence="2" type="ORF">Tco_0748475</name>
</gene>
<evidence type="ECO:0000256" key="1">
    <source>
        <dbReference type="SAM" id="MobiDB-lite"/>
    </source>
</evidence>
<name>A0ABQ4YVQ9_9ASTR</name>
<organism evidence="2 3">
    <name type="scientific">Tanacetum coccineum</name>
    <dbReference type="NCBI Taxonomy" id="301880"/>
    <lineage>
        <taxon>Eukaryota</taxon>
        <taxon>Viridiplantae</taxon>
        <taxon>Streptophyta</taxon>
        <taxon>Embryophyta</taxon>
        <taxon>Tracheophyta</taxon>
        <taxon>Spermatophyta</taxon>
        <taxon>Magnoliopsida</taxon>
        <taxon>eudicotyledons</taxon>
        <taxon>Gunneridae</taxon>
        <taxon>Pentapetalae</taxon>
        <taxon>asterids</taxon>
        <taxon>campanulids</taxon>
        <taxon>Asterales</taxon>
        <taxon>Asteraceae</taxon>
        <taxon>Asteroideae</taxon>
        <taxon>Anthemideae</taxon>
        <taxon>Anthemidinae</taxon>
        <taxon>Tanacetum</taxon>
    </lineage>
</organism>
<feature type="region of interest" description="Disordered" evidence="1">
    <location>
        <begin position="161"/>
        <end position="229"/>
    </location>
</feature>